<evidence type="ECO:0000259" key="1">
    <source>
        <dbReference type="Pfam" id="PF09002"/>
    </source>
</evidence>
<dbReference type="CDD" id="cd22364">
    <property type="entry name" value="VC1899-like"/>
    <property type="match status" value="1"/>
</dbReference>
<dbReference type="Proteomes" id="UP000186905">
    <property type="component" value="Unassembled WGS sequence"/>
</dbReference>
<organism evidence="2 3">
    <name type="scientific">Photobacterium proteolyticum</name>
    <dbReference type="NCBI Taxonomy" id="1903952"/>
    <lineage>
        <taxon>Bacteria</taxon>
        <taxon>Pseudomonadati</taxon>
        <taxon>Pseudomonadota</taxon>
        <taxon>Gammaproteobacteria</taxon>
        <taxon>Vibrionales</taxon>
        <taxon>Vibrionaceae</taxon>
        <taxon>Photobacterium</taxon>
    </lineage>
</organism>
<dbReference type="InterPro" id="IPR011335">
    <property type="entry name" value="Restrct_endonuc-II-like"/>
</dbReference>
<dbReference type="Gene3D" id="1.10.10.680">
    <property type="entry name" value="Hypothetical protein VC1899 (Restriction endonuclease-like)"/>
    <property type="match status" value="1"/>
</dbReference>
<dbReference type="GO" id="GO:0003676">
    <property type="term" value="F:nucleic acid binding"/>
    <property type="evidence" value="ECO:0007669"/>
    <property type="project" value="InterPro"/>
</dbReference>
<dbReference type="Pfam" id="PF09002">
    <property type="entry name" value="Card1_endonuc"/>
    <property type="match status" value="1"/>
</dbReference>
<sequence>MLGKPHTQIAILDDDPVSVITPFLCQDIICERLVLLHTQPLSFKLSWLKAYLHQSGTELETINIKEQSLDTGLSKWKQQPLAINVTQGNIGLQAQLIEWGKQQGHIVFWLDSRTDQLRFIHPATPEAIDVPDKISISDYLGILGIRTLSTQRDITSLAPSLPLARYWASHATDVQKALKHLNYLAIQTNATSLTSRPLNLVQQQHRELQAMIDDICSAGLARYREQKLFFASNAARQFCCGYWLEHYCFDQLHQLKAQRNDIHDLAANVEIEMGSPHDPLRNELDVVALINNRLYIFECKTSNADAKESQRTLYRLDMLRDRLGERTQAFWVNCHPISDVLKKRARQADISLIEAEAIGDFATLVNRVAKRHQTPQQS</sequence>
<gene>
    <name evidence="2" type="ORF">BIT28_09115</name>
</gene>
<evidence type="ECO:0000313" key="2">
    <source>
        <dbReference type="EMBL" id="OLQ74328.1"/>
    </source>
</evidence>
<dbReference type="EMBL" id="MJIL01000084">
    <property type="protein sequence ID" value="OLQ74328.1"/>
    <property type="molecule type" value="Genomic_DNA"/>
</dbReference>
<dbReference type="SUPFAM" id="SSF52980">
    <property type="entry name" value="Restriction endonuclease-like"/>
    <property type="match status" value="1"/>
</dbReference>
<proteinExistence type="predicted"/>
<dbReference type="InterPro" id="IPR011856">
    <property type="entry name" value="tRNA_endonuc-like_dom_sf"/>
</dbReference>
<accession>A0A1Q9GIN5</accession>
<dbReference type="AlphaFoldDB" id="A0A1Q9GIN5"/>
<name>A0A1Q9GIN5_9GAMM</name>
<dbReference type="STRING" id="1903952.BIT28_09115"/>
<evidence type="ECO:0000313" key="3">
    <source>
        <dbReference type="Proteomes" id="UP000186905"/>
    </source>
</evidence>
<dbReference type="Gene3D" id="3.40.50.10770">
    <property type="entry name" value="Hypothetical protein VC1899 like domain (Restriction endonuclease-like)"/>
    <property type="match status" value="1"/>
</dbReference>
<dbReference type="RefSeq" id="WP_075765811.1">
    <property type="nucleotide sequence ID" value="NZ_MJIL01000084.1"/>
</dbReference>
<feature type="domain" description="Card1 endonuclease" evidence="1">
    <location>
        <begin position="234"/>
        <end position="365"/>
    </location>
</feature>
<keyword evidence="3" id="KW-1185">Reference proteome</keyword>
<comment type="caution">
    <text evidence="2">The sequence shown here is derived from an EMBL/GenBank/DDBJ whole genome shotgun (WGS) entry which is preliminary data.</text>
</comment>
<protein>
    <recommendedName>
        <fullName evidence="1">Card1 endonuclease domain-containing protein</fullName>
    </recommendedName>
</protein>
<dbReference type="InterPro" id="IPR015093">
    <property type="entry name" value="Card1_endonucl_dom"/>
</dbReference>
<dbReference type="Gene3D" id="3.40.1350.10">
    <property type="match status" value="1"/>
</dbReference>
<reference evidence="2 3" key="1">
    <citation type="submission" date="2016-09" db="EMBL/GenBank/DDBJ databases">
        <title>Photobacterium proteolyticum sp. nov. a protease producing bacterium isolated from ocean sediments of Laizhou Bay.</title>
        <authorList>
            <person name="Li Y."/>
        </authorList>
    </citation>
    <scope>NUCLEOTIDE SEQUENCE [LARGE SCALE GENOMIC DNA]</scope>
    <source>
        <strain evidence="2 3">13-12</strain>
    </source>
</reference>